<protein>
    <submittedName>
        <fullName evidence="1 2">Uncharacterized protein</fullName>
    </submittedName>
</protein>
<keyword evidence="3" id="KW-1185">Reference proteome</keyword>
<dbReference type="Gramene" id="Pp3c2_30370V3.1">
    <property type="protein sequence ID" value="PAC:32932886.CDS.1"/>
    <property type="gene ID" value="Pp3c2_30370"/>
</dbReference>
<sequence length="101" mass="11276">MQIRSMAASGAIDLPVSVPIAFALEDLEHRDLSNSDESVNNSNMLPKILIPCNAELRREHQFTHFESLRFHCLDELVFCPTSTGIQIAGCGQRNIRGGFFE</sequence>
<organism evidence="1">
    <name type="scientific">Physcomitrium patens</name>
    <name type="common">Spreading-leaved earth moss</name>
    <name type="synonym">Physcomitrella patens</name>
    <dbReference type="NCBI Taxonomy" id="3218"/>
    <lineage>
        <taxon>Eukaryota</taxon>
        <taxon>Viridiplantae</taxon>
        <taxon>Streptophyta</taxon>
        <taxon>Embryophyta</taxon>
        <taxon>Bryophyta</taxon>
        <taxon>Bryophytina</taxon>
        <taxon>Bryopsida</taxon>
        <taxon>Funariidae</taxon>
        <taxon>Funariales</taxon>
        <taxon>Funariaceae</taxon>
        <taxon>Physcomitrium</taxon>
    </lineage>
</organism>
<reference evidence="2" key="3">
    <citation type="submission" date="2020-12" db="UniProtKB">
        <authorList>
            <consortium name="EnsemblPlants"/>
        </authorList>
    </citation>
    <scope>IDENTIFICATION</scope>
</reference>
<evidence type="ECO:0000313" key="2">
    <source>
        <dbReference type="EnsemblPlants" id="PAC:32932886.CDS.1"/>
    </source>
</evidence>
<dbReference type="EnsemblPlants" id="Pp3c2_30370V3.1">
    <property type="protein sequence ID" value="PAC:32932886.CDS.1"/>
    <property type="gene ID" value="Pp3c2_30370"/>
</dbReference>
<reference evidence="1 3" key="2">
    <citation type="journal article" date="2018" name="Plant J.">
        <title>The Physcomitrella patens chromosome-scale assembly reveals moss genome structure and evolution.</title>
        <authorList>
            <person name="Lang D."/>
            <person name="Ullrich K.K."/>
            <person name="Murat F."/>
            <person name="Fuchs J."/>
            <person name="Jenkins J."/>
            <person name="Haas F.B."/>
            <person name="Piednoel M."/>
            <person name="Gundlach H."/>
            <person name="Van Bel M."/>
            <person name="Meyberg R."/>
            <person name="Vives C."/>
            <person name="Morata J."/>
            <person name="Symeonidi A."/>
            <person name="Hiss M."/>
            <person name="Muchero W."/>
            <person name="Kamisugi Y."/>
            <person name="Saleh O."/>
            <person name="Blanc G."/>
            <person name="Decker E.L."/>
            <person name="van Gessel N."/>
            <person name="Grimwood J."/>
            <person name="Hayes R.D."/>
            <person name="Graham S.W."/>
            <person name="Gunter L.E."/>
            <person name="McDaniel S.F."/>
            <person name="Hoernstein S.N.W."/>
            <person name="Larsson A."/>
            <person name="Li F.W."/>
            <person name="Perroud P.F."/>
            <person name="Phillips J."/>
            <person name="Ranjan P."/>
            <person name="Rokshar D.S."/>
            <person name="Rothfels C.J."/>
            <person name="Schneider L."/>
            <person name="Shu S."/>
            <person name="Stevenson D.W."/>
            <person name="Thummler F."/>
            <person name="Tillich M."/>
            <person name="Villarreal Aguilar J.C."/>
            <person name="Widiez T."/>
            <person name="Wong G.K."/>
            <person name="Wymore A."/>
            <person name="Zhang Y."/>
            <person name="Zimmer A.D."/>
            <person name="Quatrano R.S."/>
            <person name="Mayer K.F.X."/>
            <person name="Goodstein D."/>
            <person name="Casacuberta J.M."/>
            <person name="Vandepoele K."/>
            <person name="Reski R."/>
            <person name="Cuming A.C."/>
            <person name="Tuskan G.A."/>
            <person name="Maumus F."/>
            <person name="Salse J."/>
            <person name="Schmutz J."/>
            <person name="Rensing S.A."/>
        </authorList>
    </citation>
    <scope>NUCLEOTIDE SEQUENCE [LARGE SCALE GENOMIC DNA]</scope>
    <source>
        <strain evidence="2 3">cv. Gransden 2004</strain>
    </source>
</reference>
<dbReference type="InParanoid" id="A0A2K1L3N6"/>
<dbReference type="PaxDb" id="3218-PP1S22_34V6.1"/>
<dbReference type="Proteomes" id="UP000006727">
    <property type="component" value="Chromosome 2"/>
</dbReference>
<name>A0A2K1L3N6_PHYPA</name>
<accession>A0A2K1L3N6</accession>
<dbReference type="EnsemblPlants" id="Pp3c2_30370V3.2">
    <property type="protein sequence ID" value="PAC:32932887.CDS.1"/>
    <property type="gene ID" value="Pp3c2_30370"/>
</dbReference>
<evidence type="ECO:0000313" key="1">
    <source>
        <dbReference type="EMBL" id="PNR60636.1"/>
    </source>
</evidence>
<proteinExistence type="predicted"/>
<reference evidence="1 3" key="1">
    <citation type="journal article" date="2008" name="Science">
        <title>The Physcomitrella genome reveals evolutionary insights into the conquest of land by plants.</title>
        <authorList>
            <person name="Rensing S."/>
            <person name="Lang D."/>
            <person name="Zimmer A."/>
            <person name="Terry A."/>
            <person name="Salamov A."/>
            <person name="Shapiro H."/>
            <person name="Nishiyama T."/>
            <person name="Perroud P.-F."/>
            <person name="Lindquist E."/>
            <person name="Kamisugi Y."/>
            <person name="Tanahashi T."/>
            <person name="Sakakibara K."/>
            <person name="Fujita T."/>
            <person name="Oishi K."/>
            <person name="Shin-I T."/>
            <person name="Kuroki Y."/>
            <person name="Toyoda A."/>
            <person name="Suzuki Y."/>
            <person name="Hashimoto A."/>
            <person name="Yamaguchi K."/>
            <person name="Sugano A."/>
            <person name="Kohara Y."/>
            <person name="Fujiyama A."/>
            <person name="Anterola A."/>
            <person name="Aoki S."/>
            <person name="Ashton N."/>
            <person name="Barbazuk W.B."/>
            <person name="Barker E."/>
            <person name="Bennetzen J."/>
            <person name="Bezanilla M."/>
            <person name="Blankenship R."/>
            <person name="Cho S.H."/>
            <person name="Dutcher S."/>
            <person name="Estelle M."/>
            <person name="Fawcett J.A."/>
            <person name="Gundlach H."/>
            <person name="Hanada K."/>
            <person name="Heyl A."/>
            <person name="Hicks K.A."/>
            <person name="Hugh J."/>
            <person name="Lohr M."/>
            <person name="Mayer K."/>
            <person name="Melkozernov A."/>
            <person name="Murata T."/>
            <person name="Nelson D."/>
            <person name="Pils B."/>
            <person name="Prigge M."/>
            <person name="Reiss B."/>
            <person name="Renner T."/>
            <person name="Rombauts S."/>
            <person name="Rushton P."/>
            <person name="Sanderfoot A."/>
            <person name="Schween G."/>
            <person name="Shiu S.-H."/>
            <person name="Stueber K."/>
            <person name="Theodoulou F.L."/>
            <person name="Tu H."/>
            <person name="Van de Peer Y."/>
            <person name="Verrier P.J."/>
            <person name="Waters E."/>
            <person name="Wood A."/>
            <person name="Yang L."/>
            <person name="Cove D."/>
            <person name="Cuming A."/>
            <person name="Hasebe M."/>
            <person name="Lucas S."/>
            <person name="Mishler D.B."/>
            <person name="Reski R."/>
            <person name="Grigoriev I."/>
            <person name="Quatrano R.S."/>
            <person name="Boore J.L."/>
        </authorList>
    </citation>
    <scope>NUCLEOTIDE SEQUENCE [LARGE SCALE GENOMIC DNA]</scope>
    <source>
        <strain evidence="2 3">cv. Gransden 2004</strain>
    </source>
</reference>
<dbReference type="EMBL" id="ABEU02000002">
    <property type="protein sequence ID" value="PNR60636.1"/>
    <property type="molecule type" value="Genomic_DNA"/>
</dbReference>
<evidence type="ECO:0000313" key="3">
    <source>
        <dbReference type="Proteomes" id="UP000006727"/>
    </source>
</evidence>
<dbReference type="Gramene" id="Pp3c2_30370V3.2">
    <property type="protein sequence ID" value="PAC:32932887.CDS.1"/>
    <property type="gene ID" value="Pp3c2_30370"/>
</dbReference>
<gene>
    <name evidence="1" type="ORF">PHYPA_003429</name>
</gene>
<dbReference type="AlphaFoldDB" id="A0A2K1L3N6"/>